<dbReference type="PANTHER" id="PTHR33361">
    <property type="entry name" value="GLR0591 PROTEIN"/>
    <property type="match status" value="1"/>
</dbReference>
<comment type="caution">
    <text evidence="3">The sequence shown here is derived from an EMBL/GenBank/DDBJ whole genome shotgun (WGS) entry which is preliminary data.</text>
</comment>
<sequence>MSANLSLRRPQARASWAVLPLAMGALISSACARPQAETADARLKALYDAEWNWRQKELARGEDEEDGSPSLPHVDPASQKRRADYWANALDKLADIPVDQLSPEEKINAAVFRAALEGFVSEYKFKEYENPFGFWTWMAPRRGFGNAQAYRNYSSRLRDMPRFIDEQIANMRAGLARGFTNPQVSLGERYKPIEPLAAPDIEANPLFGPFKMMPDGLTAGQREALLAEGKAAAAIAAPAFARLLAFVRDDYIPHARKTTAGEALPDGKAFYLAKVRQYTTLELTPDQIHQIGLKEVARIDADMQATMKQAGWKGDFQGFLHFLKTDPQFTAKTPYELIAKSAYVANKINGELKYTVGMLPRYRFTIRPTPANIAPFATGGNGGLESCLMNTYDLPARPLYTIPPLTAHECVPGHSFQAALALEGPDRPAIRKSTYFSGYGEGWALYMEWLGTKWGIYETPYDEFGRETYEMWRAARLVVDTGLHHMGWTRDQALDYMKSHTALSDHEVTIEVDRYLNDPGQALAYTLGEMLIRRKRAEAETKLGTAFDQRWFHDVILGLGAVPLPTLEQVLDRWIAGGGKDPYAGKTGFKLP</sequence>
<feature type="chain" id="PRO_5046189571" evidence="2">
    <location>
        <begin position="33"/>
        <end position="592"/>
    </location>
</feature>
<gene>
    <name evidence="3" type="ORF">KOF26_11695</name>
</gene>
<proteinExistence type="predicted"/>
<protein>
    <submittedName>
        <fullName evidence="3">DUF885 family protein</fullName>
    </submittedName>
</protein>
<keyword evidence="4" id="KW-1185">Reference proteome</keyword>
<dbReference type="Pfam" id="PF05960">
    <property type="entry name" value="DUF885"/>
    <property type="match status" value="1"/>
</dbReference>
<evidence type="ECO:0000256" key="1">
    <source>
        <dbReference type="SAM" id="MobiDB-lite"/>
    </source>
</evidence>
<dbReference type="InterPro" id="IPR010281">
    <property type="entry name" value="DUF885"/>
</dbReference>
<organism evidence="3 4">
    <name type="scientific">Sphingomonas quercus</name>
    <dbReference type="NCBI Taxonomy" id="2842451"/>
    <lineage>
        <taxon>Bacteria</taxon>
        <taxon>Pseudomonadati</taxon>
        <taxon>Pseudomonadota</taxon>
        <taxon>Alphaproteobacteria</taxon>
        <taxon>Sphingomonadales</taxon>
        <taxon>Sphingomonadaceae</taxon>
        <taxon>Sphingomonas</taxon>
    </lineage>
</organism>
<accession>A0ABS6BMS1</accession>
<feature type="signal peptide" evidence="2">
    <location>
        <begin position="1"/>
        <end position="32"/>
    </location>
</feature>
<dbReference type="EMBL" id="JAHKRT010000006">
    <property type="protein sequence ID" value="MBU3078534.1"/>
    <property type="molecule type" value="Genomic_DNA"/>
</dbReference>
<feature type="region of interest" description="Disordered" evidence="1">
    <location>
        <begin position="59"/>
        <end position="78"/>
    </location>
</feature>
<evidence type="ECO:0000256" key="2">
    <source>
        <dbReference type="SAM" id="SignalP"/>
    </source>
</evidence>
<keyword evidence="2" id="KW-0732">Signal</keyword>
<evidence type="ECO:0000313" key="3">
    <source>
        <dbReference type="EMBL" id="MBU3078534.1"/>
    </source>
</evidence>
<evidence type="ECO:0000313" key="4">
    <source>
        <dbReference type="Proteomes" id="UP000776276"/>
    </source>
</evidence>
<name>A0ABS6BMS1_9SPHN</name>
<dbReference type="Proteomes" id="UP000776276">
    <property type="component" value="Unassembled WGS sequence"/>
</dbReference>
<reference evidence="3 4" key="1">
    <citation type="submission" date="2021-06" db="EMBL/GenBank/DDBJ databases">
        <title>Sphingomonas sp. XMGL2, whole genome shotgun sequencing project.</title>
        <authorList>
            <person name="Zhao G."/>
            <person name="Shen L."/>
        </authorList>
    </citation>
    <scope>NUCLEOTIDE SEQUENCE [LARGE SCALE GENOMIC DNA]</scope>
    <source>
        <strain evidence="3 4">XMGL2</strain>
    </source>
</reference>
<dbReference type="PANTHER" id="PTHR33361:SF2">
    <property type="entry name" value="DUF885 DOMAIN-CONTAINING PROTEIN"/>
    <property type="match status" value="1"/>
</dbReference>